<organism evidence="5 6">
    <name type="scientific">Sinorhizobium terangae</name>
    <dbReference type="NCBI Taxonomy" id="110322"/>
    <lineage>
        <taxon>Bacteria</taxon>
        <taxon>Pseudomonadati</taxon>
        <taxon>Pseudomonadota</taxon>
        <taxon>Alphaproteobacteria</taxon>
        <taxon>Hyphomicrobiales</taxon>
        <taxon>Rhizobiaceae</taxon>
        <taxon>Sinorhizobium/Ensifer group</taxon>
        <taxon>Sinorhizobium</taxon>
    </lineage>
</organism>
<name>A0A6N7LJI6_SINTE</name>
<dbReference type="PROSITE" id="PS50405">
    <property type="entry name" value="GST_CTER"/>
    <property type="match status" value="1"/>
</dbReference>
<gene>
    <name evidence="5" type="ORF">GHK62_22310</name>
</gene>
<dbReference type="InterPro" id="IPR004045">
    <property type="entry name" value="Glutathione_S-Trfase_N"/>
</dbReference>
<dbReference type="PANTHER" id="PTHR43900">
    <property type="entry name" value="GLUTATHIONE S-TRANSFERASE RHO"/>
    <property type="match status" value="1"/>
</dbReference>
<keyword evidence="2 5" id="KW-0808">Transferase</keyword>
<keyword evidence="6" id="KW-1185">Reference proteome</keyword>
<dbReference type="SFLD" id="SFLDS00019">
    <property type="entry name" value="Glutathione_Transferase_(cytos"/>
    <property type="match status" value="1"/>
</dbReference>
<sequence>MAKPLVFGADYSVYVRTVRLTLEEKGIGYDLVPIDVFAEGGPPSDYLQRHPFGRIPAFEHDGFQLYETGAITRYIDETFEGPALQPSDLQRRARVNQVISIMDSYAYRILVWGIYVERVSKPSKVGFADEARIAENLPKAATCLKAVSDLMKDALWLTGDSLTLADLHAASMFGYFLMAPEGRTLIKDYPNLVSWWTRMADRPSMRATRPTT</sequence>
<proteinExistence type="predicted"/>
<dbReference type="EC" id="2.5.1.18" evidence="1"/>
<accession>A0A6N7LJI6</accession>
<evidence type="ECO:0000256" key="1">
    <source>
        <dbReference type="ARBA" id="ARBA00012452"/>
    </source>
</evidence>
<dbReference type="Proteomes" id="UP000439983">
    <property type="component" value="Unassembled WGS sequence"/>
</dbReference>
<dbReference type="AlphaFoldDB" id="A0A6N7LJI6"/>
<dbReference type="Gene3D" id="1.20.1050.10">
    <property type="match status" value="1"/>
</dbReference>
<reference evidence="5 6" key="1">
    <citation type="journal article" date="2013" name="Genome Biol.">
        <title>Comparative genomics of the core and accessory genomes of 48 Sinorhizobium strains comprising five genospecies.</title>
        <authorList>
            <person name="Sugawara M."/>
            <person name="Epstein B."/>
            <person name="Badgley B.D."/>
            <person name="Unno T."/>
            <person name="Xu L."/>
            <person name="Reese J."/>
            <person name="Gyaneshwar P."/>
            <person name="Denny R."/>
            <person name="Mudge J."/>
            <person name="Bharti A.K."/>
            <person name="Farmer A.D."/>
            <person name="May G.D."/>
            <person name="Woodward J.E."/>
            <person name="Medigue C."/>
            <person name="Vallenet D."/>
            <person name="Lajus A."/>
            <person name="Rouy Z."/>
            <person name="Martinez-Vaz B."/>
            <person name="Tiffin P."/>
            <person name="Young N.D."/>
            <person name="Sadowsky M.J."/>
        </authorList>
    </citation>
    <scope>NUCLEOTIDE SEQUENCE [LARGE SCALE GENOMIC DNA]</scope>
    <source>
        <strain evidence="5 6">USDA4894</strain>
    </source>
</reference>
<dbReference type="OrthoDB" id="9797500at2"/>
<feature type="domain" description="GST N-terminal" evidence="3">
    <location>
        <begin position="2"/>
        <end position="83"/>
    </location>
</feature>
<protein>
    <recommendedName>
        <fullName evidence="1">glutathione transferase</fullName>
        <ecNumber evidence="1">2.5.1.18</ecNumber>
    </recommendedName>
</protein>
<comment type="caution">
    <text evidence="5">The sequence shown here is derived from an EMBL/GenBank/DDBJ whole genome shotgun (WGS) entry which is preliminary data.</text>
</comment>
<evidence type="ECO:0000313" key="5">
    <source>
        <dbReference type="EMBL" id="MQX17389.1"/>
    </source>
</evidence>
<dbReference type="InterPro" id="IPR010987">
    <property type="entry name" value="Glutathione-S-Trfase_C-like"/>
</dbReference>
<feature type="domain" description="GST C-terminal" evidence="4">
    <location>
        <begin position="88"/>
        <end position="212"/>
    </location>
</feature>
<dbReference type="RefSeq" id="WP_153441264.1">
    <property type="nucleotide sequence ID" value="NZ_CP121659.1"/>
</dbReference>
<dbReference type="SUPFAM" id="SSF52833">
    <property type="entry name" value="Thioredoxin-like"/>
    <property type="match status" value="1"/>
</dbReference>
<dbReference type="PANTHER" id="PTHR43900:SF3">
    <property type="entry name" value="GLUTATHIONE S-TRANSFERASE RHO"/>
    <property type="match status" value="1"/>
</dbReference>
<dbReference type="SFLD" id="SFLDG00358">
    <property type="entry name" value="Main_(cytGST)"/>
    <property type="match status" value="1"/>
</dbReference>
<dbReference type="PROSITE" id="PS50404">
    <property type="entry name" value="GST_NTER"/>
    <property type="match status" value="1"/>
</dbReference>
<evidence type="ECO:0000259" key="3">
    <source>
        <dbReference type="PROSITE" id="PS50404"/>
    </source>
</evidence>
<dbReference type="GO" id="GO:0005737">
    <property type="term" value="C:cytoplasm"/>
    <property type="evidence" value="ECO:0007669"/>
    <property type="project" value="TreeGrafter"/>
</dbReference>
<dbReference type="InterPro" id="IPR004046">
    <property type="entry name" value="GST_C"/>
</dbReference>
<evidence type="ECO:0000256" key="2">
    <source>
        <dbReference type="ARBA" id="ARBA00022679"/>
    </source>
</evidence>
<dbReference type="GO" id="GO:0043295">
    <property type="term" value="F:glutathione binding"/>
    <property type="evidence" value="ECO:0007669"/>
    <property type="project" value="TreeGrafter"/>
</dbReference>
<dbReference type="InterPro" id="IPR036249">
    <property type="entry name" value="Thioredoxin-like_sf"/>
</dbReference>
<evidence type="ECO:0000313" key="6">
    <source>
        <dbReference type="Proteomes" id="UP000439983"/>
    </source>
</evidence>
<dbReference type="SUPFAM" id="SSF47616">
    <property type="entry name" value="GST C-terminal domain-like"/>
    <property type="match status" value="1"/>
</dbReference>
<dbReference type="EMBL" id="WITC01000095">
    <property type="protein sequence ID" value="MQX17389.1"/>
    <property type="molecule type" value="Genomic_DNA"/>
</dbReference>
<dbReference type="Pfam" id="PF00043">
    <property type="entry name" value="GST_C"/>
    <property type="match status" value="1"/>
</dbReference>
<evidence type="ECO:0000259" key="4">
    <source>
        <dbReference type="PROSITE" id="PS50405"/>
    </source>
</evidence>
<dbReference type="GO" id="GO:0004364">
    <property type="term" value="F:glutathione transferase activity"/>
    <property type="evidence" value="ECO:0007669"/>
    <property type="project" value="UniProtKB-EC"/>
</dbReference>
<dbReference type="CDD" id="cd00299">
    <property type="entry name" value="GST_C_family"/>
    <property type="match status" value="1"/>
</dbReference>
<dbReference type="Pfam" id="PF13417">
    <property type="entry name" value="GST_N_3"/>
    <property type="match status" value="1"/>
</dbReference>
<dbReference type="InterPro" id="IPR040079">
    <property type="entry name" value="Glutathione_S-Trfase"/>
</dbReference>
<dbReference type="InterPro" id="IPR036282">
    <property type="entry name" value="Glutathione-S-Trfase_C_sf"/>
</dbReference>
<dbReference type="Gene3D" id="3.40.30.10">
    <property type="entry name" value="Glutaredoxin"/>
    <property type="match status" value="1"/>
</dbReference>